<name>A0A383DGL7_9ZZZZ</name>
<feature type="non-terminal residue" evidence="1">
    <location>
        <position position="1"/>
    </location>
</feature>
<dbReference type="EMBL" id="UINC01217038">
    <property type="protein sequence ID" value="SVE43460.1"/>
    <property type="molecule type" value="Genomic_DNA"/>
</dbReference>
<gene>
    <name evidence="1" type="ORF">METZ01_LOCUS496314</name>
</gene>
<protein>
    <submittedName>
        <fullName evidence="1">Uncharacterized protein</fullName>
    </submittedName>
</protein>
<reference evidence="1" key="1">
    <citation type="submission" date="2018-05" db="EMBL/GenBank/DDBJ databases">
        <authorList>
            <person name="Lanie J.A."/>
            <person name="Ng W.-L."/>
            <person name="Kazmierczak K.M."/>
            <person name="Andrzejewski T.M."/>
            <person name="Davidsen T.M."/>
            <person name="Wayne K.J."/>
            <person name="Tettelin H."/>
            <person name="Glass J.I."/>
            <person name="Rusch D."/>
            <person name="Podicherti R."/>
            <person name="Tsui H.-C.T."/>
            <person name="Winkler M.E."/>
        </authorList>
    </citation>
    <scope>NUCLEOTIDE SEQUENCE</scope>
</reference>
<evidence type="ECO:0000313" key="1">
    <source>
        <dbReference type="EMBL" id="SVE43460.1"/>
    </source>
</evidence>
<sequence>FYAAHNDRGWQGKEVAVYKTTTSGRLFFASYRSSDSDGFHLGSLTHRIL</sequence>
<accession>A0A383DGL7</accession>
<organism evidence="1">
    <name type="scientific">marine metagenome</name>
    <dbReference type="NCBI Taxonomy" id="408172"/>
    <lineage>
        <taxon>unclassified sequences</taxon>
        <taxon>metagenomes</taxon>
        <taxon>ecological metagenomes</taxon>
    </lineage>
</organism>
<proteinExistence type="predicted"/>
<dbReference type="AlphaFoldDB" id="A0A383DGL7"/>